<dbReference type="InterPro" id="IPR038152">
    <property type="entry name" value="Carbam_trans_C_sf"/>
</dbReference>
<dbReference type="PANTHER" id="PTHR34847">
    <property type="entry name" value="NODULATION PROTEIN U"/>
    <property type="match status" value="1"/>
</dbReference>
<gene>
    <name evidence="2" type="ORF">LCY76_23135</name>
</gene>
<dbReference type="RefSeq" id="WP_248254838.1">
    <property type="nucleotide sequence ID" value="NZ_JAIWJX010000004.1"/>
</dbReference>
<dbReference type="InterPro" id="IPR051338">
    <property type="entry name" value="NodU/CmcH_Carbamoyltrnsfr"/>
</dbReference>
<comment type="caution">
    <text evidence="2">The sequence shown here is derived from an EMBL/GenBank/DDBJ whole genome shotgun (WGS) entry which is preliminary data.</text>
</comment>
<evidence type="ECO:0000259" key="1">
    <source>
        <dbReference type="Pfam" id="PF16861"/>
    </source>
</evidence>
<dbReference type="Pfam" id="PF16861">
    <property type="entry name" value="Carbam_trans_C"/>
    <property type="match status" value="1"/>
</dbReference>
<evidence type="ECO:0000313" key="2">
    <source>
        <dbReference type="EMBL" id="MCK6259470.1"/>
    </source>
</evidence>
<dbReference type="InterPro" id="IPR031730">
    <property type="entry name" value="Carbam_trans_C"/>
</dbReference>
<dbReference type="Proteomes" id="UP001139011">
    <property type="component" value="Unassembled WGS sequence"/>
</dbReference>
<dbReference type="PANTHER" id="PTHR34847:SF1">
    <property type="entry name" value="NODULATION PROTEIN U"/>
    <property type="match status" value="1"/>
</dbReference>
<proteinExistence type="predicted"/>
<keyword evidence="3" id="KW-1185">Reference proteome</keyword>
<dbReference type="Gene3D" id="3.90.870.20">
    <property type="entry name" value="Carbamoyltransferase, C-terminal domain"/>
    <property type="match status" value="1"/>
</dbReference>
<accession>A0A9X1XIB1</accession>
<feature type="domain" description="Carbamoyltransferase C-terminal" evidence="1">
    <location>
        <begin position="395"/>
        <end position="552"/>
    </location>
</feature>
<dbReference type="AlphaFoldDB" id="A0A9X1XIB1"/>
<organism evidence="2 3">
    <name type="scientific">Fictibacillus marinisediminis</name>
    <dbReference type="NCBI Taxonomy" id="2878389"/>
    <lineage>
        <taxon>Bacteria</taxon>
        <taxon>Bacillati</taxon>
        <taxon>Bacillota</taxon>
        <taxon>Bacilli</taxon>
        <taxon>Bacillales</taxon>
        <taxon>Fictibacillaceae</taxon>
        <taxon>Fictibacillus</taxon>
    </lineage>
</organism>
<sequence length="644" mass="74565">MKNGYYLSTYLHIDPLDHLLNKIVRHDQNLALFKKNNERIELIRFWELERISGIKEHHQSFASLEQAYDTINLLLLPLGLCLDDIEEIWGTPGLDTTNDYHSLSDYPNLSYHSISHLFSSILLDPDKYHEEKIIGFAVDGGPDGVVDVTERIKKPYYAGCFVHNGKIELFPVESPGLLWGWAMFYFGMKEGTLMALASASNSRAYINYEHHIPIYDGKGYFGKENYFESIYKQIAAFTPADEGVLFNYFDPRFTEEENKISMLMKIIQEASFTIMNLNIDRAIEQFDFNPQDVHLSMSGGFTLNCPTNSYLMKKYGFKSFIAPPCVGDSGLSLGMGLYAFYKKMGRFSFSMNHPFFGENDPIDLNILMKNYEPYIENITPLDVDEVIEDITADPVVWFNGHTEIGPRALGNRSIISDPRSLRMKDRLNEIKQREWWRPVAPMVLDKLADQWFKDYYPSPLMLHTFTIKPEKVKEIPAVAHLDASARVQSISKDQNPLMYELIKHFHKKTGVPILCNTSLNDKGEPIINKAEEAINFCLRKGLNLLYINGYRVSLKNHHDFPERGPKRRRLEIDCFSEVEKKELWGQVNPHKIPLKLLDYYREPLEHVRFLYQYDITNEEDAKQMMNDIRPLMKHSMFTLKGGGH</sequence>
<dbReference type="Gene3D" id="3.30.420.40">
    <property type="match status" value="1"/>
</dbReference>
<name>A0A9X1XIB1_9BACL</name>
<reference evidence="2" key="1">
    <citation type="submission" date="2021-09" db="EMBL/GenBank/DDBJ databases">
        <title>Genome analysis of Fictibacillus sp. KIGAM418 isolated from marine sediment.</title>
        <authorList>
            <person name="Seo M.-J."/>
            <person name="Cho E.-S."/>
            <person name="Hwang C.Y."/>
        </authorList>
    </citation>
    <scope>NUCLEOTIDE SEQUENCE</scope>
    <source>
        <strain evidence="2">KIGAM418</strain>
    </source>
</reference>
<dbReference type="EMBL" id="JAIWJX010000004">
    <property type="protein sequence ID" value="MCK6259470.1"/>
    <property type="molecule type" value="Genomic_DNA"/>
</dbReference>
<evidence type="ECO:0000313" key="3">
    <source>
        <dbReference type="Proteomes" id="UP001139011"/>
    </source>
</evidence>
<protein>
    <submittedName>
        <fullName evidence="2">Carbamoyltransferase</fullName>
    </submittedName>
</protein>